<dbReference type="InterPro" id="IPR020058">
    <property type="entry name" value="Glu/Gln-tRNA-synth_Ib_cat-dom"/>
</dbReference>
<evidence type="ECO:0000256" key="1">
    <source>
        <dbReference type="ARBA" id="ARBA00007894"/>
    </source>
</evidence>
<dbReference type="GO" id="GO:0008270">
    <property type="term" value="F:zinc ion binding"/>
    <property type="evidence" value="ECO:0007669"/>
    <property type="project" value="InterPro"/>
</dbReference>
<dbReference type="EC" id="6.1.1.17" evidence="2"/>
<dbReference type="EMBL" id="SOHY01000077">
    <property type="protein sequence ID" value="TEU03140.1"/>
    <property type="molecule type" value="Genomic_DNA"/>
</dbReference>
<evidence type="ECO:0000256" key="6">
    <source>
        <dbReference type="ARBA" id="ARBA00022917"/>
    </source>
</evidence>
<dbReference type="AlphaFoldDB" id="A0A523ZHX9"/>
<name>A0A523ZHX9_UNCAE</name>
<keyword evidence="5 9" id="KW-0067">ATP-binding</keyword>
<keyword evidence="3 9" id="KW-0436">Ligase</keyword>
<dbReference type="GO" id="GO:0006424">
    <property type="term" value="P:glutamyl-tRNA aminoacylation"/>
    <property type="evidence" value="ECO:0007669"/>
    <property type="project" value="InterPro"/>
</dbReference>
<dbReference type="PANTHER" id="PTHR43311:SF2">
    <property type="entry name" value="GLUTAMATE--TRNA LIGASE, MITOCHONDRIAL-RELATED"/>
    <property type="match status" value="1"/>
</dbReference>
<evidence type="ECO:0000256" key="7">
    <source>
        <dbReference type="ARBA" id="ARBA00023146"/>
    </source>
</evidence>
<evidence type="ECO:0000256" key="2">
    <source>
        <dbReference type="ARBA" id="ARBA00012835"/>
    </source>
</evidence>
<dbReference type="InterPro" id="IPR033910">
    <property type="entry name" value="GluRS_core"/>
</dbReference>
<dbReference type="SUPFAM" id="SSF48163">
    <property type="entry name" value="An anticodon-binding domain of class I aminoacyl-tRNA synthetases"/>
    <property type="match status" value="1"/>
</dbReference>
<dbReference type="NCBIfam" id="TIGR00464">
    <property type="entry name" value="gltX_bact"/>
    <property type="match status" value="1"/>
</dbReference>
<organism evidence="11 12">
    <name type="scientific">Aerophobetes bacterium</name>
    <dbReference type="NCBI Taxonomy" id="2030807"/>
    <lineage>
        <taxon>Bacteria</taxon>
        <taxon>Candidatus Aerophobota</taxon>
    </lineage>
</organism>
<dbReference type="InterPro" id="IPR014729">
    <property type="entry name" value="Rossmann-like_a/b/a_fold"/>
</dbReference>
<dbReference type="GO" id="GO:0004818">
    <property type="term" value="F:glutamate-tRNA ligase activity"/>
    <property type="evidence" value="ECO:0007669"/>
    <property type="project" value="UniProtKB-EC"/>
</dbReference>
<reference evidence="11 12" key="1">
    <citation type="submission" date="2019-03" db="EMBL/GenBank/DDBJ databases">
        <title>Metabolic potential of uncultured bacteria and archaea associated with petroleum seepage in deep-sea sediments.</title>
        <authorList>
            <person name="Dong X."/>
            <person name="Hubert C."/>
        </authorList>
    </citation>
    <scope>NUCLEOTIDE SEQUENCE [LARGE SCALE GENOMIC DNA]</scope>
    <source>
        <strain evidence="11">E26_bin6</strain>
    </source>
</reference>
<evidence type="ECO:0000256" key="9">
    <source>
        <dbReference type="RuleBase" id="RU363037"/>
    </source>
</evidence>
<accession>A0A523ZHX9</accession>
<dbReference type="Pfam" id="PF00749">
    <property type="entry name" value="tRNA-synt_1c"/>
    <property type="match status" value="1"/>
</dbReference>
<dbReference type="Proteomes" id="UP000316674">
    <property type="component" value="Unassembled WGS sequence"/>
</dbReference>
<dbReference type="InterPro" id="IPR004527">
    <property type="entry name" value="Glu-tRNA-ligase_bac/mito"/>
</dbReference>
<evidence type="ECO:0000256" key="8">
    <source>
        <dbReference type="ARBA" id="ARBA00030865"/>
    </source>
</evidence>
<gene>
    <name evidence="11" type="ORF">E3I16_01205</name>
</gene>
<dbReference type="CDD" id="cd00808">
    <property type="entry name" value="GluRS_core"/>
    <property type="match status" value="1"/>
</dbReference>
<keyword evidence="4 9" id="KW-0547">Nucleotide-binding</keyword>
<dbReference type="GO" id="GO:0000049">
    <property type="term" value="F:tRNA binding"/>
    <property type="evidence" value="ECO:0007669"/>
    <property type="project" value="InterPro"/>
</dbReference>
<dbReference type="FunFam" id="3.40.50.620:FF:000045">
    <property type="entry name" value="Glutamate--tRNA ligase, mitochondrial"/>
    <property type="match status" value="1"/>
</dbReference>
<dbReference type="Gene3D" id="3.40.50.620">
    <property type="entry name" value="HUPs"/>
    <property type="match status" value="1"/>
</dbReference>
<dbReference type="InterPro" id="IPR001412">
    <property type="entry name" value="aa-tRNA-synth_I_CS"/>
</dbReference>
<dbReference type="PRINTS" id="PR00987">
    <property type="entry name" value="TRNASYNTHGLU"/>
</dbReference>
<evidence type="ECO:0000313" key="12">
    <source>
        <dbReference type="Proteomes" id="UP000316674"/>
    </source>
</evidence>
<sequence>MKEEVRVRFAPSPTGELHIGGARTALFNWLFARHNEGKLILRIEDTDVVRSRENFSKSAMDSLRWLGLDWDEGPGKEGDYGPYFQSQRLSIYQKYAGKLIEEKKAYLCYCTQEELEESNRKMRAKNELPRYDGRCRTLSPTQIGNLEEKGRLSSIRFRVPEKGITYVEDLLRGKVNFANEMMGDFIILKSNKTPAFNFANVIDDALMRITCVIRGDDHLSNTPRQILLYKALNFENPQYVHIPMILGKDGAKLSKRHAATSVSSYRKKGYLPWALVNYLALLGWSTADSQQFFEKEELIEKFSLEKIGKSAAIFDSQKLKWMNGEYIRRMKPEVLTDLLIPYLKKTSLVEQILATPKKMTEIVRLEQERIKIFSDFFQEADFFFEKDFN</sequence>
<keyword evidence="7 9" id="KW-0030">Aminoacyl-tRNA synthetase</keyword>
<feature type="domain" description="Glutamyl/glutaminyl-tRNA synthetase class Ib catalytic" evidence="10">
    <location>
        <begin position="4"/>
        <end position="321"/>
    </location>
</feature>
<evidence type="ECO:0000256" key="4">
    <source>
        <dbReference type="ARBA" id="ARBA00022741"/>
    </source>
</evidence>
<dbReference type="GO" id="GO:0005524">
    <property type="term" value="F:ATP binding"/>
    <property type="evidence" value="ECO:0007669"/>
    <property type="project" value="UniProtKB-KW"/>
</dbReference>
<keyword evidence="6 9" id="KW-0648">Protein biosynthesis</keyword>
<evidence type="ECO:0000256" key="5">
    <source>
        <dbReference type="ARBA" id="ARBA00022840"/>
    </source>
</evidence>
<evidence type="ECO:0000256" key="3">
    <source>
        <dbReference type="ARBA" id="ARBA00022598"/>
    </source>
</evidence>
<dbReference type="HAMAP" id="MF_00022">
    <property type="entry name" value="Glu_tRNA_synth_type1"/>
    <property type="match status" value="1"/>
</dbReference>
<dbReference type="InterPro" id="IPR000924">
    <property type="entry name" value="Glu/Gln-tRNA-synth"/>
</dbReference>
<evidence type="ECO:0000313" key="11">
    <source>
        <dbReference type="EMBL" id="TEU03140.1"/>
    </source>
</evidence>
<comment type="similarity">
    <text evidence="1">Belongs to the class-I aminoacyl-tRNA synthetase family. Glutamate--tRNA ligase type 1 subfamily.</text>
</comment>
<dbReference type="GO" id="GO:0005829">
    <property type="term" value="C:cytosol"/>
    <property type="evidence" value="ECO:0007669"/>
    <property type="project" value="TreeGrafter"/>
</dbReference>
<dbReference type="InterPro" id="IPR049940">
    <property type="entry name" value="GluQ/Sye"/>
</dbReference>
<evidence type="ECO:0000259" key="10">
    <source>
        <dbReference type="Pfam" id="PF00749"/>
    </source>
</evidence>
<feature type="non-terminal residue" evidence="11">
    <location>
        <position position="389"/>
    </location>
</feature>
<dbReference type="PROSITE" id="PS00178">
    <property type="entry name" value="AA_TRNA_LIGASE_I"/>
    <property type="match status" value="1"/>
</dbReference>
<comment type="caution">
    <text evidence="11">The sequence shown here is derived from an EMBL/GenBank/DDBJ whole genome shotgun (WGS) entry which is preliminary data.</text>
</comment>
<proteinExistence type="inferred from homology"/>
<dbReference type="InterPro" id="IPR008925">
    <property type="entry name" value="aa_tRNA-synth_I_cd-bd_sf"/>
</dbReference>
<dbReference type="PANTHER" id="PTHR43311">
    <property type="entry name" value="GLUTAMATE--TRNA LIGASE"/>
    <property type="match status" value="1"/>
</dbReference>
<protein>
    <recommendedName>
        <fullName evidence="2">glutamate--tRNA ligase</fullName>
        <ecNumber evidence="2">6.1.1.17</ecNumber>
    </recommendedName>
    <alternativeName>
        <fullName evidence="8">Glutamyl-tRNA synthetase</fullName>
    </alternativeName>
</protein>
<dbReference type="SUPFAM" id="SSF52374">
    <property type="entry name" value="Nucleotidylyl transferase"/>
    <property type="match status" value="1"/>
</dbReference>